<dbReference type="InterPro" id="IPR047153">
    <property type="entry name" value="TRIM45/56/19-like"/>
</dbReference>
<organism evidence="8 9">
    <name type="scientific">Crassostrea virginica</name>
    <name type="common">Eastern oyster</name>
    <dbReference type="NCBI Taxonomy" id="6565"/>
    <lineage>
        <taxon>Eukaryota</taxon>
        <taxon>Metazoa</taxon>
        <taxon>Spiralia</taxon>
        <taxon>Lophotrochozoa</taxon>
        <taxon>Mollusca</taxon>
        <taxon>Bivalvia</taxon>
        <taxon>Autobranchia</taxon>
        <taxon>Pteriomorphia</taxon>
        <taxon>Ostreida</taxon>
        <taxon>Ostreoidea</taxon>
        <taxon>Ostreidae</taxon>
        <taxon>Crassostrea</taxon>
    </lineage>
</organism>
<evidence type="ECO:0000256" key="4">
    <source>
        <dbReference type="PROSITE-ProRule" id="PRU00024"/>
    </source>
</evidence>
<dbReference type="InterPro" id="IPR027370">
    <property type="entry name" value="Znf-RING_euk"/>
</dbReference>
<sequence>MSYVDLITCPICLEHFTKPRYLPCLHTYCEECLSDYISAAYKKDDKGFNCPTCRAFNRVELSESFSAKKTANGFPINHLIMTLLDRKNLENKDVNCFSCSKRGRDAPGKFWCYSCSAAFCETCGEFHTSLPILADHRIAPIDESTDASVISLTAHDVCETHPGKKLEMFCHDHDLPCCATCTMVTHRKCESVVTLEDAAKSFKDTDSNDTEQVKDEIKSLIAEFDSKLNDSTKKYKELEEITERHEREIKEYSDKMVNHVNKLKEDFEKTLAEVQSKKMKDISNRKKELSNMQSIVSNSELLLKAVEEKCSRIQLLSLIPKITKLTDEINEKLEIMKKDPITQNIKVIIDESIEECEKIDSIGKIIEN</sequence>
<feature type="domain" description="RING-type" evidence="6">
    <location>
        <begin position="9"/>
        <end position="54"/>
    </location>
</feature>
<evidence type="ECO:0000256" key="5">
    <source>
        <dbReference type="SAM" id="Coils"/>
    </source>
</evidence>
<keyword evidence="1" id="KW-0479">Metal-binding</keyword>
<dbReference type="InterPro" id="IPR001841">
    <property type="entry name" value="Znf_RING"/>
</dbReference>
<dbReference type="Gene3D" id="3.30.40.10">
    <property type="entry name" value="Zinc/RING finger domain, C3HC4 (zinc finger)"/>
    <property type="match status" value="1"/>
</dbReference>
<accession>A0A8B8B206</accession>
<reference evidence="9" key="1">
    <citation type="submission" date="2025-08" db="UniProtKB">
        <authorList>
            <consortium name="RefSeq"/>
        </authorList>
    </citation>
    <scope>IDENTIFICATION</scope>
    <source>
        <tissue evidence="9">Whole sample</tissue>
    </source>
</reference>
<feature type="domain" description="B box-type" evidence="7">
    <location>
        <begin position="91"/>
        <end position="141"/>
    </location>
</feature>
<dbReference type="SMART" id="SM00184">
    <property type="entry name" value="RING"/>
    <property type="match status" value="1"/>
</dbReference>
<evidence type="ECO:0000259" key="6">
    <source>
        <dbReference type="PROSITE" id="PS50089"/>
    </source>
</evidence>
<dbReference type="GeneID" id="111106310"/>
<dbReference type="Proteomes" id="UP000694844">
    <property type="component" value="Chromosome 8"/>
</dbReference>
<dbReference type="RefSeq" id="XP_022296644.1">
    <property type="nucleotide sequence ID" value="XM_022440936.1"/>
</dbReference>
<evidence type="ECO:0000256" key="2">
    <source>
        <dbReference type="ARBA" id="ARBA00022771"/>
    </source>
</evidence>
<dbReference type="Pfam" id="PF00643">
    <property type="entry name" value="zf-B_box"/>
    <property type="match status" value="1"/>
</dbReference>
<proteinExistence type="predicted"/>
<dbReference type="PROSITE" id="PS50119">
    <property type="entry name" value="ZF_BBOX"/>
    <property type="match status" value="2"/>
</dbReference>
<evidence type="ECO:0000313" key="8">
    <source>
        <dbReference type="Proteomes" id="UP000694844"/>
    </source>
</evidence>
<feature type="coiled-coil region" evidence="5">
    <location>
        <begin position="221"/>
        <end position="280"/>
    </location>
</feature>
<dbReference type="InterPro" id="IPR017907">
    <property type="entry name" value="Znf_RING_CS"/>
</dbReference>
<gene>
    <name evidence="9" type="primary">LOC111106310</name>
</gene>
<keyword evidence="5" id="KW-0175">Coiled coil</keyword>
<dbReference type="Gene3D" id="3.30.160.60">
    <property type="entry name" value="Classic Zinc Finger"/>
    <property type="match status" value="1"/>
</dbReference>
<evidence type="ECO:0000256" key="1">
    <source>
        <dbReference type="ARBA" id="ARBA00022723"/>
    </source>
</evidence>
<dbReference type="PANTHER" id="PTHR25462">
    <property type="entry name" value="BONUS, ISOFORM C-RELATED"/>
    <property type="match status" value="1"/>
</dbReference>
<keyword evidence="2 4" id="KW-0863">Zinc-finger</keyword>
<dbReference type="KEGG" id="cvn:111106310"/>
<dbReference type="SMART" id="SM00336">
    <property type="entry name" value="BBOX"/>
    <property type="match status" value="2"/>
</dbReference>
<dbReference type="InterPro" id="IPR000315">
    <property type="entry name" value="Znf_B-box"/>
</dbReference>
<dbReference type="PROSITE" id="PS00518">
    <property type="entry name" value="ZF_RING_1"/>
    <property type="match status" value="1"/>
</dbReference>
<dbReference type="PANTHER" id="PTHR25462:SF296">
    <property type="entry name" value="MEIOTIC P26, ISOFORM F"/>
    <property type="match status" value="1"/>
</dbReference>
<dbReference type="InterPro" id="IPR013083">
    <property type="entry name" value="Znf_RING/FYVE/PHD"/>
</dbReference>
<dbReference type="Gene3D" id="4.10.830.40">
    <property type="match status" value="1"/>
</dbReference>
<dbReference type="OrthoDB" id="6123229at2759"/>
<feature type="domain" description="B box-type" evidence="7">
    <location>
        <begin position="153"/>
        <end position="195"/>
    </location>
</feature>
<dbReference type="GO" id="GO:0008270">
    <property type="term" value="F:zinc ion binding"/>
    <property type="evidence" value="ECO:0007669"/>
    <property type="project" value="UniProtKB-KW"/>
</dbReference>
<evidence type="ECO:0000256" key="3">
    <source>
        <dbReference type="ARBA" id="ARBA00022833"/>
    </source>
</evidence>
<keyword evidence="8" id="KW-1185">Reference proteome</keyword>
<dbReference type="SUPFAM" id="SSF57845">
    <property type="entry name" value="B-box zinc-binding domain"/>
    <property type="match status" value="1"/>
</dbReference>
<dbReference type="Pfam" id="PF13445">
    <property type="entry name" value="zf-RING_UBOX"/>
    <property type="match status" value="1"/>
</dbReference>
<name>A0A8B8B206_CRAVI</name>
<dbReference type="AlphaFoldDB" id="A0A8B8B206"/>
<protein>
    <submittedName>
        <fullName evidence="9">Probable E3 ubiquitin-protein ligase MID2</fullName>
    </submittedName>
</protein>
<evidence type="ECO:0000259" key="7">
    <source>
        <dbReference type="PROSITE" id="PS50119"/>
    </source>
</evidence>
<dbReference type="SUPFAM" id="SSF57850">
    <property type="entry name" value="RING/U-box"/>
    <property type="match status" value="1"/>
</dbReference>
<dbReference type="PROSITE" id="PS50089">
    <property type="entry name" value="ZF_RING_2"/>
    <property type="match status" value="1"/>
</dbReference>
<evidence type="ECO:0000313" key="9">
    <source>
        <dbReference type="RefSeq" id="XP_022296644.1"/>
    </source>
</evidence>
<keyword evidence="3" id="KW-0862">Zinc</keyword>